<evidence type="ECO:0000259" key="3">
    <source>
        <dbReference type="PROSITE" id="PS50110"/>
    </source>
</evidence>
<dbReference type="InterPro" id="IPR011006">
    <property type="entry name" value="CheY-like_superfamily"/>
</dbReference>
<feature type="region of interest" description="Disordered" evidence="2">
    <location>
        <begin position="536"/>
        <end position="560"/>
    </location>
</feature>
<evidence type="ECO:0000256" key="2">
    <source>
        <dbReference type="SAM" id="MobiDB-lite"/>
    </source>
</evidence>
<evidence type="ECO:0000313" key="4">
    <source>
        <dbReference type="EMBL" id="RDV26031.1"/>
    </source>
</evidence>
<reference evidence="5" key="1">
    <citation type="submission" date="2018-08" db="EMBL/GenBank/DDBJ databases">
        <authorList>
            <person name="Zhang J."/>
            <person name="Du Z.-J."/>
        </authorList>
    </citation>
    <scope>NUCLEOTIDE SEQUENCE [LARGE SCALE GENOMIC DNA]</scope>
    <source>
        <strain evidence="5">KCTC 52655</strain>
    </source>
</reference>
<keyword evidence="1" id="KW-0597">Phosphoprotein</keyword>
<feature type="domain" description="Response regulatory" evidence="3">
    <location>
        <begin position="4"/>
        <end position="123"/>
    </location>
</feature>
<comment type="caution">
    <text evidence="4">The sequence shown here is derived from an EMBL/GenBank/DDBJ whole genome shotgun (WGS) entry which is preliminary data.</text>
</comment>
<dbReference type="RefSeq" id="WP_115592901.1">
    <property type="nucleotide sequence ID" value="NZ_QRHA01000005.1"/>
</dbReference>
<dbReference type="SMART" id="SM00448">
    <property type="entry name" value="REC"/>
    <property type="match status" value="1"/>
</dbReference>
<keyword evidence="5" id="KW-1185">Reference proteome</keyword>
<evidence type="ECO:0000256" key="1">
    <source>
        <dbReference type="PROSITE-ProRule" id="PRU00169"/>
    </source>
</evidence>
<dbReference type="PROSITE" id="PS50110">
    <property type="entry name" value="RESPONSE_REGULATORY"/>
    <property type="match status" value="1"/>
</dbReference>
<name>A0A3D8M832_9ALTE</name>
<evidence type="ECO:0000313" key="5">
    <source>
        <dbReference type="Proteomes" id="UP000256561"/>
    </source>
</evidence>
<dbReference type="GO" id="GO:0000160">
    <property type="term" value="P:phosphorelay signal transduction system"/>
    <property type="evidence" value="ECO:0007669"/>
    <property type="project" value="InterPro"/>
</dbReference>
<dbReference type="InterPro" id="IPR001789">
    <property type="entry name" value="Sig_transdc_resp-reg_receiver"/>
</dbReference>
<gene>
    <name evidence="4" type="ORF">DXV75_08075</name>
</gene>
<dbReference type="SUPFAM" id="SSF52172">
    <property type="entry name" value="CheY-like"/>
    <property type="match status" value="1"/>
</dbReference>
<proteinExistence type="predicted"/>
<feature type="modified residue" description="4-aspartylphosphate" evidence="1">
    <location>
        <position position="54"/>
    </location>
</feature>
<organism evidence="4 5">
    <name type="scientific">Alteromonas aestuariivivens</name>
    <dbReference type="NCBI Taxonomy" id="1938339"/>
    <lineage>
        <taxon>Bacteria</taxon>
        <taxon>Pseudomonadati</taxon>
        <taxon>Pseudomonadota</taxon>
        <taxon>Gammaproteobacteria</taxon>
        <taxon>Alteromonadales</taxon>
        <taxon>Alteromonadaceae</taxon>
        <taxon>Alteromonas/Salinimonas group</taxon>
        <taxon>Alteromonas</taxon>
    </lineage>
</organism>
<dbReference type="Proteomes" id="UP000256561">
    <property type="component" value="Unassembled WGS sequence"/>
</dbReference>
<dbReference type="EMBL" id="QRHA01000005">
    <property type="protein sequence ID" value="RDV26031.1"/>
    <property type="molecule type" value="Genomic_DNA"/>
</dbReference>
<accession>A0A3D8M832</accession>
<dbReference type="Gene3D" id="3.40.50.2300">
    <property type="match status" value="1"/>
</dbReference>
<dbReference type="AlphaFoldDB" id="A0A3D8M832"/>
<sequence>MPYRLAIVEDNATARANLRSLILPLGEFEISSFASGQELKQALRKQNFELILFDFHLGQQKNGVEWVQDLRHSRFIKPSTGVGFITSDRLPQTIGQIIDAQPDMLIIKPYTTALVLRNLKHYLSLRKQIGPVLLLMDDDNNHQALEQLNSLYHKTLPQKLHTDLTKLEARLLMSLGKTSQAKALFESVLLNSDKILWAQWGRIKCQYLEGNWYDCQAQLANLLTTTLARDKAFEWLACLCFEQQAYDHAEYYLDRIKVSELSGAATRLKSLTYQKQDRILEGLALLEKKREYNRTAKERFNEFTFELAEFYLAIAEQQPHDNRTEALAHARRLIGLAGRNQSDLQLVQKRDFLLAHTAILDQDLQRAGHLIEDDTMGHFERTDTATLITASKVYAALNQPDQAKQVLALAKQRNQNDLNLADRMSLGAKILDSQRALGLAESEAKVLNRQGTKLYLEKALCQAMQSFYEAYELMPGVAAYGLNLLQSMVEDGRAVFRSCSCKTLLESLEKLAMNDSNRQRFRNLKNQILATPDVFMPTPPLEANPEEISGPSETTIKASA</sequence>
<protein>
    <submittedName>
        <fullName evidence="4">Response regulator</fullName>
    </submittedName>
</protein>
<dbReference type="OrthoDB" id="6377838at2"/>
<feature type="compositionally biased region" description="Polar residues" evidence="2">
    <location>
        <begin position="551"/>
        <end position="560"/>
    </location>
</feature>
<dbReference type="Pfam" id="PF00072">
    <property type="entry name" value="Response_reg"/>
    <property type="match status" value="1"/>
</dbReference>